<evidence type="ECO:0000256" key="2">
    <source>
        <dbReference type="ARBA" id="ARBA00012637"/>
    </source>
</evidence>
<gene>
    <name evidence="9" type="ORF">SCCGRSA3_00046</name>
</gene>
<comment type="catalytic activity">
    <reaction evidence="7">
        <text>a quinone + NADH + H(+) = a quinol + NAD(+)</text>
        <dbReference type="Rhea" id="RHEA:46160"/>
        <dbReference type="ChEBI" id="CHEBI:15378"/>
        <dbReference type="ChEBI" id="CHEBI:24646"/>
        <dbReference type="ChEBI" id="CHEBI:57540"/>
        <dbReference type="ChEBI" id="CHEBI:57945"/>
        <dbReference type="ChEBI" id="CHEBI:132124"/>
        <dbReference type="EC" id="1.6.5.9"/>
    </reaction>
</comment>
<dbReference type="GO" id="GO:0050136">
    <property type="term" value="F:NADH dehydrogenase (quinone) (non-electrogenic) activity"/>
    <property type="evidence" value="ECO:0007669"/>
    <property type="project" value="UniProtKB-EC"/>
</dbReference>
<dbReference type="PANTHER" id="PTHR43706:SF47">
    <property type="entry name" value="EXTERNAL NADH-UBIQUINONE OXIDOREDUCTASE 1, MITOCHONDRIAL-RELATED"/>
    <property type="match status" value="1"/>
</dbReference>
<comment type="similarity">
    <text evidence="1">Belongs to the NADH dehydrogenase family.</text>
</comment>
<evidence type="ECO:0000256" key="7">
    <source>
        <dbReference type="ARBA" id="ARBA00047599"/>
    </source>
</evidence>
<dbReference type="EMBL" id="JOTD01000003">
    <property type="protein sequence ID" value="KFM20983.1"/>
    <property type="molecule type" value="Genomic_DNA"/>
</dbReference>
<dbReference type="EC" id="1.6.5.9" evidence="2"/>
<dbReference type="Gene3D" id="3.50.50.100">
    <property type="match status" value="1"/>
</dbReference>
<dbReference type="PANTHER" id="PTHR43706">
    <property type="entry name" value="NADH DEHYDROGENASE"/>
    <property type="match status" value="1"/>
</dbReference>
<keyword evidence="6" id="KW-0520">NAD</keyword>
<keyword evidence="3" id="KW-0285">Flavoprotein</keyword>
<comment type="caution">
    <text evidence="9">The sequence shown here is derived from an EMBL/GenBank/DDBJ whole genome shotgun (WGS) entry which is preliminary data.</text>
</comment>
<name>A0A087S5H9_9ARCH</name>
<dbReference type="SUPFAM" id="SSF51905">
    <property type="entry name" value="FAD/NAD(P)-binding domain"/>
    <property type="match status" value="1"/>
</dbReference>
<dbReference type="Pfam" id="PF07992">
    <property type="entry name" value="Pyr_redox_2"/>
    <property type="match status" value="1"/>
</dbReference>
<proteinExistence type="inferred from homology"/>
<evidence type="ECO:0000256" key="1">
    <source>
        <dbReference type="ARBA" id="ARBA00005272"/>
    </source>
</evidence>
<evidence type="ECO:0000256" key="5">
    <source>
        <dbReference type="ARBA" id="ARBA00023002"/>
    </source>
</evidence>
<feature type="domain" description="FAD/NAD(P)-binding" evidence="8">
    <location>
        <begin position="19"/>
        <end position="138"/>
    </location>
</feature>
<evidence type="ECO:0000256" key="3">
    <source>
        <dbReference type="ARBA" id="ARBA00022630"/>
    </source>
</evidence>
<evidence type="ECO:0000313" key="9">
    <source>
        <dbReference type="EMBL" id="KFM20983.1"/>
    </source>
</evidence>
<evidence type="ECO:0000256" key="6">
    <source>
        <dbReference type="ARBA" id="ARBA00023027"/>
    </source>
</evidence>
<dbReference type="InterPro" id="IPR045024">
    <property type="entry name" value="NDH-2"/>
</dbReference>
<keyword evidence="4" id="KW-0274">FAD</keyword>
<dbReference type="InterPro" id="IPR023753">
    <property type="entry name" value="FAD/NAD-binding_dom"/>
</dbReference>
<dbReference type="PATRIC" id="fig|1503183.3.peg.44"/>
<keyword evidence="10" id="KW-1185">Reference proteome</keyword>
<evidence type="ECO:0000256" key="4">
    <source>
        <dbReference type="ARBA" id="ARBA00022827"/>
    </source>
</evidence>
<evidence type="ECO:0000259" key="8">
    <source>
        <dbReference type="Pfam" id="PF07992"/>
    </source>
</evidence>
<dbReference type="AlphaFoldDB" id="A0A087S5H9"/>
<evidence type="ECO:0000313" key="10">
    <source>
        <dbReference type="Proteomes" id="UP000029383"/>
    </source>
</evidence>
<reference evidence="9 10" key="1">
    <citation type="submission" date="2014-06" db="EMBL/GenBank/DDBJ databases">
        <authorList>
            <person name="Ngugi D.K."/>
            <person name="Blom J."/>
            <person name="Alam I."/>
            <person name="Rashid M."/>
            <person name="Baalawi W."/>
            <person name="Zhang G."/>
            <person name="Hikmawan T."/>
            <person name="Guan Y."/>
            <person name="Antunes A."/>
            <person name="Siam R."/>
            <person name="El-Dorry H."/>
            <person name="Bajic V."/>
            <person name="Stingl U."/>
        </authorList>
    </citation>
    <scope>NUCLEOTIDE SEQUENCE [LARGE SCALE GENOMIC DNA]</scope>
    <source>
        <strain evidence="9">SCGC RSA3</strain>
    </source>
</reference>
<dbReference type="Proteomes" id="UP000029383">
    <property type="component" value="Unassembled WGS sequence"/>
</dbReference>
<protein>
    <recommendedName>
        <fullName evidence="2">NADH:ubiquinone reductase (non-electrogenic)</fullName>
        <ecNumber evidence="2">1.6.5.9</ecNumber>
    </recommendedName>
</protein>
<dbReference type="InterPro" id="IPR036188">
    <property type="entry name" value="FAD/NAD-bd_sf"/>
</dbReference>
<accession>A0A087S5H9</accession>
<sequence>MVRNRMIDMLEQAENETNPILKHSLLTFVVVGGGFAGIETAGEIMDLLLDVRKYYPNIKKEDIRVVVLEALPNILPGFSESLAKFAQEKLTEHGIEIKLQTAVTSFDGDEVMIKRLDVDKDAIDESIVSSIQTKTVIWTCTNCRSSGKNCCKKPSRLD</sequence>
<organism evidence="9 10">
    <name type="scientific">Marine Group I thaumarchaeote SCGC RSA3</name>
    <dbReference type="NCBI Taxonomy" id="1503183"/>
    <lineage>
        <taxon>Archaea</taxon>
        <taxon>Nitrososphaerota</taxon>
        <taxon>Marine Group I</taxon>
    </lineage>
</organism>
<keyword evidence="5 9" id="KW-0560">Oxidoreductase</keyword>